<accession>A0A2M4DBU1</accession>
<evidence type="ECO:0000313" key="1">
    <source>
        <dbReference type="EMBL" id="MBW75054.1"/>
    </source>
</evidence>
<organism evidence="1">
    <name type="scientific">Anopheles darlingi</name>
    <name type="common">Mosquito</name>
    <dbReference type="NCBI Taxonomy" id="43151"/>
    <lineage>
        <taxon>Eukaryota</taxon>
        <taxon>Metazoa</taxon>
        <taxon>Ecdysozoa</taxon>
        <taxon>Arthropoda</taxon>
        <taxon>Hexapoda</taxon>
        <taxon>Insecta</taxon>
        <taxon>Pterygota</taxon>
        <taxon>Neoptera</taxon>
        <taxon>Endopterygota</taxon>
        <taxon>Diptera</taxon>
        <taxon>Nematocera</taxon>
        <taxon>Culicoidea</taxon>
        <taxon>Culicidae</taxon>
        <taxon>Anophelinae</taxon>
        <taxon>Anopheles</taxon>
    </lineage>
</organism>
<protein>
    <submittedName>
        <fullName evidence="1">Putative secreted protein</fullName>
    </submittedName>
</protein>
<proteinExistence type="predicted"/>
<sequence length="78" mass="8402">MARVALLTTGAALPMHHERTAAVPSLRLPPSTRMLISPSTITTCSPNAPMAMSVSARCLTVYYCHRLLSTPTPLIRVV</sequence>
<dbReference type="EMBL" id="GGFL01010876">
    <property type="protein sequence ID" value="MBW75054.1"/>
    <property type="molecule type" value="Transcribed_RNA"/>
</dbReference>
<dbReference type="AlphaFoldDB" id="A0A2M4DBU1"/>
<reference evidence="1" key="1">
    <citation type="submission" date="2018-01" db="EMBL/GenBank/DDBJ databases">
        <title>An insight into the sialome of Amazonian anophelines.</title>
        <authorList>
            <person name="Ribeiro J.M."/>
            <person name="Scarpassa V."/>
            <person name="Calvo E."/>
        </authorList>
    </citation>
    <scope>NUCLEOTIDE SEQUENCE</scope>
</reference>
<name>A0A2M4DBU1_ANODA</name>